<dbReference type="SUPFAM" id="SSF54160">
    <property type="entry name" value="Chromo domain-like"/>
    <property type="match status" value="1"/>
</dbReference>
<dbReference type="InterPro" id="IPR012337">
    <property type="entry name" value="RNaseH-like_sf"/>
</dbReference>
<dbReference type="InterPro" id="IPR001584">
    <property type="entry name" value="Integrase_cat-core"/>
</dbReference>
<keyword evidence="3" id="KW-1185">Reference proteome</keyword>
<dbReference type="InterPro" id="IPR036397">
    <property type="entry name" value="RNaseH_sf"/>
</dbReference>
<dbReference type="GO" id="GO:0003676">
    <property type="term" value="F:nucleic acid binding"/>
    <property type="evidence" value="ECO:0007669"/>
    <property type="project" value="InterPro"/>
</dbReference>
<dbReference type="AlphaFoldDB" id="A0A225VCR9"/>
<sequence>MQLTITPAYSPWVNGPIVRINRDILQVIRAMTPEFRIGDKDWVYLVPLVQSSLNHTVVPLLGSHSPLELFTGLENSTPLSEFYLSDERRLQTVPASAELLNKKRERGENVVNVTVGDYVLRSRVDEKHGNKLQVMWVGPYQVTRADANSFRVKHLVTGDEQDVHASRLKFYSDDSLDVTDERLEHVSSQGIVLAVGKLKDHKWNNDINDFEILIGWKGLQPIEDSFEPMSDLAKEIRVLVGNYVTSTDDQRLHERWQELQRGHSDAQVHEKNQQALETHGLASLDGNENAGQLADACRGATEPLRKSFQPARNQRWGRQWTRMVSCTRVPRSKNFHLFEVANYELKRELGCLHVFGHAVQVAVRTGVRAVSCSVITTATEIVRAGAGGVHPDASTAQWLEDMGWKSGGVSDA</sequence>
<dbReference type="EMBL" id="NBNE01005499">
    <property type="protein sequence ID" value="OWZ03476.1"/>
    <property type="molecule type" value="Genomic_DNA"/>
</dbReference>
<evidence type="ECO:0000259" key="1">
    <source>
        <dbReference type="PROSITE" id="PS50994"/>
    </source>
</evidence>
<accession>A0A225VCR9</accession>
<dbReference type="Gene3D" id="3.30.420.10">
    <property type="entry name" value="Ribonuclease H-like superfamily/Ribonuclease H"/>
    <property type="match status" value="1"/>
</dbReference>
<evidence type="ECO:0000313" key="3">
    <source>
        <dbReference type="Proteomes" id="UP000198211"/>
    </source>
</evidence>
<protein>
    <recommendedName>
        <fullName evidence="1">Integrase catalytic domain-containing protein</fullName>
    </recommendedName>
</protein>
<name>A0A225VCR9_9STRA</name>
<dbReference type="PROSITE" id="PS50994">
    <property type="entry name" value="INTEGRASE"/>
    <property type="match status" value="1"/>
</dbReference>
<organism evidence="2 3">
    <name type="scientific">Phytophthora megakarya</name>
    <dbReference type="NCBI Taxonomy" id="4795"/>
    <lineage>
        <taxon>Eukaryota</taxon>
        <taxon>Sar</taxon>
        <taxon>Stramenopiles</taxon>
        <taxon>Oomycota</taxon>
        <taxon>Peronosporomycetes</taxon>
        <taxon>Peronosporales</taxon>
        <taxon>Peronosporaceae</taxon>
        <taxon>Phytophthora</taxon>
    </lineage>
</organism>
<reference evidence="3" key="1">
    <citation type="submission" date="2017-03" db="EMBL/GenBank/DDBJ databases">
        <title>Phytopthora megakarya and P. palmivora, two closely related causual agents of cacao black pod achieved similar genome size and gene model numbers by different mechanisms.</title>
        <authorList>
            <person name="Ali S."/>
            <person name="Shao J."/>
            <person name="Larry D.J."/>
            <person name="Kronmiller B."/>
            <person name="Shen D."/>
            <person name="Strem M.D."/>
            <person name="Melnick R.L."/>
            <person name="Guiltinan M.J."/>
            <person name="Tyler B.M."/>
            <person name="Meinhardt L.W."/>
            <person name="Bailey B.A."/>
        </authorList>
    </citation>
    <scope>NUCLEOTIDE SEQUENCE [LARGE SCALE GENOMIC DNA]</scope>
    <source>
        <strain evidence="3">zdho120</strain>
    </source>
</reference>
<comment type="caution">
    <text evidence="2">The sequence shown here is derived from an EMBL/GenBank/DDBJ whole genome shotgun (WGS) entry which is preliminary data.</text>
</comment>
<proteinExistence type="predicted"/>
<dbReference type="Proteomes" id="UP000198211">
    <property type="component" value="Unassembled WGS sequence"/>
</dbReference>
<dbReference type="SUPFAM" id="SSF53098">
    <property type="entry name" value="Ribonuclease H-like"/>
    <property type="match status" value="1"/>
</dbReference>
<dbReference type="GO" id="GO:0015074">
    <property type="term" value="P:DNA integration"/>
    <property type="evidence" value="ECO:0007669"/>
    <property type="project" value="InterPro"/>
</dbReference>
<feature type="domain" description="Integrase catalytic" evidence="1">
    <location>
        <begin position="1"/>
        <end position="74"/>
    </location>
</feature>
<dbReference type="OrthoDB" id="78362at2759"/>
<dbReference type="InterPro" id="IPR016197">
    <property type="entry name" value="Chromo-like_dom_sf"/>
</dbReference>
<gene>
    <name evidence="2" type="ORF">PHMEG_00024784</name>
</gene>
<evidence type="ECO:0000313" key="2">
    <source>
        <dbReference type="EMBL" id="OWZ03476.1"/>
    </source>
</evidence>